<dbReference type="PANTHER" id="PTHR37042">
    <property type="entry name" value="OUTER MEMBRANE PROTEIN RV1973"/>
    <property type="match status" value="1"/>
</dbReference>
<dbReference type="EMBL" id="JACHIN010000004">
    <property type="protein sequence ID" value="MBB5078169.1"/>
    <property type="molecule type" value="Genomic_DNA"/>
</dbReference>
<sequence length="173" mass="18591">MNMISAAARRLPALLALTTVLLGGVAGLAATKAHDLRNTTTTRNTAMTDQNRTSQVKSQIIDAVNTVFSYDHADVAKTEQAARDLLTGKAVEQYQGIFGLVREQALRDKLVLTTTVTDSGVTLLEGDRARLLIFADQHSTAAEPGKASYAPAMFAVGAVLDGDRWKIENIDTF</sequence>
<dbReference type="RefSeq" id="WP_184962633.1">
    <property type="nucleotide sequence ID" value="NZ_JACHIN010000004.1"/>
</dbReference>
<keyword evidence="2" id="KW-0472">Membrane</keyword>
<protein>
    <submittedName>
        <fullName evidence="4">Mce-associated membrane protein</fullName>
    </submittedName>
</protein>
<dbReference type="AlphaFoldDB" id="A0A7W8A385"/>
<gene>
    <name evidence="4" type="ORF">HNR40_003644</name>
</gene>
<evidence type="ECO:0000256" key="2">
    <source>
        <dbReference type="ARBA" id="ARBA00023136"/>
    </source>
</evidence>
<evidence type="ECO:0000313" key="4">
    <source>
        <dbReference type="EMBL" id="MBB5078169.1"/>
    </source>
</evidence>
<evidence type="ECO:0000313" key="5">
    <source>
        <dbReference type="Proteomes" id="UP000568380"/>
    </source>
</evidence>
<feature type="signal peptide" evidence="3">
    <location>
        <begin position="1"/>
        <end position="29"/>
    </location>
</feature>
<dbReference type="Proteomes" id="UP000568380">
    <property type="component" value="Unassembled WGS sequence"/>
</dbReference>
<name>A0A7W8A385_9ACTN</name>
<proteinExistence type="predicted"/>
<organism evidence="4 5">
    <name type="scientific">Nonomuraea endophytica</name>
    <dbReference type="NCBI Taxonomy" id="714136"/>
    <lineage>
        <taxon>Bacteria</taxon>
        <taxon>Bacillati</taxon>
        <taxon>Actinomycetota</taxon>
        <taxon>Actinomycetes</taxon>
        <taxon>Streptosporangiales</taxon>
        <taxon>Streptosporangiaceae</taxon>
        <taxon>Nonomuraea</taxon>
    </lineage>
</organism>
<reference evidence="4 5" key="1">
    <citation type="submission" date="2020-08" db="EMBL/GenBank/DDBJ databases">
        <title>Genomic Encyclopedia of Type Strains, Phase IV (KMG-IV): sequencing the most valuable type-strain genomes for metagenomic binning, comparative biology and taxonomic classification.</title>
        <authorList>
            <person name="Goeker M."/>
        </authorList>
    </citation>
    <scope>NUCLEOTIDE SEQUENCE [LARGE SCALE GENOMIC DNA]</scope>
    <source>
        <strain evidence="4 5">DSM 45385</strain>
    </source>
</reference>
<dbReference type="PANTHER" id="PTHR37042:SF4">
    <property type="entry name" value="OUTER MEMBRANE PROTEIN RV1973"/>
    <property type="match status" value="1"/>
</dbReference>
<comment type="caution">
    <text evidence="4">The sequence shown here is derived from an EMBL/GenBank/DDBJ whole genome shotgun (WGS) entry which is preliminary data.</text>
</comment>
<accession>A0A7W8A385</accession>
<evidence type="ECO:0000256" key="1">
    <source>
        <dbReference type="ARBA" id="ARBA00004370"/>
    </source>
</evidence>
<dbReference type="GO" id="GO:0016020">
    <property type="term" value="C:membrane"/>
    <property type="evidence" value="ECO:0007669"/>
    <property type="project" value="UniProtKB-SubCell"/>
</dbReference>
<comment type="subcellular location">
    <subcellularLocation>
        <location evidence="1">Membrane</location>
    </subcellularLocation>
</comment>
<feature type="chain" id="PRO_5031482912" evidence="3">
    <location>
        <begin position="30"/>
        <end position="173"/>
    </location>
</feature>
<keyword evidence="3" id="KW-0732">Signal</keyword>
<keyword evidence="5" id="KW-1185">Reference proteome</keyword>
<evidence type="ECO:0000256" key="3">
    <source>
        <dbReference type="SAM" id="SignalP"/>
    </source>
</evidence>